<dbReference type="Gene3D" id="3.40.630.30">
    <property type="match status" value="1"/>
</dbReference>
<accession>A0A430FVX8</accession>
<keyword evidence="3" id="KW-0808">Transferase</keyword>
<dbReference type="SUPFAM" id="SSF55729">
    <property type="entry name" value="Acyl-CoA N-acyltransferases (Nat)"/>
    <property type="match status" value="1"/>
</dbReference>
<reference evidence="3 4" key="1">
    <citation type="submission" date="2018-09" db="EMBL/GenBank/DDBJ databases">
        <title>Characterization of the phylogenetic diversity of five novel species belonging to the genus Bifidobacterium.</title>
        <authorList>
            <person name="Lugli G.A."/>
            <person name="Duranti S."/>
            <person name="Milani C."/>
        </authorList>
    </citation>
    <scope>NUCLEOTIDE SEQUENCE [LARGE SCALE GENOMIC DNA]</scope>
    <source>
        <strain evidence="3 4">2033B</strain>
    </source>
</reference>
<dbReference type="InterPro" id="IPR000182">
    <property type="entry name" value="GNAT_dom"/>
</dbReference>
<evidence type="ECO:0000313" key="3">
    <source>
        <dbReference type="EMBL" id="RSX58103.1"/>
    </source>
</evidence>
<proteinExistence type="predicted"/>
<dbReference type="PROSITE" id="PS51186">
    <property type="entry name" value="GNAT"/>
    <property type="match status" value="1"/>
</dbReference>
<name>A0A430FVX8_9BIFI</name>
<organism evidence="3 4">
    <name type="scientific">Bifidobacterium samirii</name>
    <dbReference type="NCBI Taxonomy" id="2306974"/>
    <lineage>
        <taxon>Bacteria</taxon>
        <taxon>Bacillati</taxon>
        <taxon>Actinomycetota</taxon>
        <taxon>Actinomycetes</taxon>
        <taxon>Bifidobacteriales</taxon>
        <taxon>Bifidobacteriaceae</taxon>
        <taxon>Bifidobacterium</taxon>
    </lineage>
</organism>
<sequence length="305" mass="32325">MAATIATSIAAQGGDHQSHQSDPHSGTAAPTVRYRTMSWDDVDAIVDLFDRTWPPEDTLAGTPAGLLVSRYFTLHYLEHTTYGIVAERDDGMFAGVILARVAGARPLYDVVPAMMAQARADLAGNEAALESLRGLDRAFDVELELEASCGVNDTTQGELELFVVNPDVRGAGVGGGLWRRAQAHLAQAGVESYYLHTDSDCDVSFYDHKGMTRVAERLHAAASAPAAPAAPTAPSSEGAADELWAFADDMFIYRGPVDRAALDALTGHTASEAETALASVASLREDWSAPAEPLADAAEPGERGR</sequence>
<feature type="region of interest" description="Disordered" evidence="1">
    <location>
        <begin position="9"/>
        <end position="29"/>
    </location>
</feature>
<feature type="domain" description="N-acetyltransferase" evidence="2">
    <location>
        <begin position="32"/>
        <end position="234"/>
    </location>
</feature>
<dbReference type="AlphaFoldDB" id="A0A430FVX8"/>
<dbReference type="Pfam" id="PF00583">
    <property type="entry name" value="Acetyltransf_1"/>
    <property type="match status" value="1"/>
</dbReference>
<evidence type="ECO:0000256" key="1">
    <source>
        <dbReference type="SAM" id="MobiDB-lite"/>
    </source>
</evidence>
<evidence type="ECO:0000313" key="4">
    <source>
        <dbReference type="Proteomes" id="UP000287470"/>
    </source>
</evidence>
<gene>
    <name evidence="3" type="ORF">D2E24_0463</name>
</gene>
<dbReference type="GO" id="GO:0016747">
    <property type="term" value="F:acyltransferase activity, transferring groups other than amino-acyl groups"/>
    <property type="evidence" value="ECO:0007669"/>
    <property type="project" value="InterPro"/>
</dbReference>
<dbReference type="RefSeq" id="WP_125967745.1">
    <property type="nucleotide sequence ID" value="NZ_QXGK01000003.1"/>
</dbReference>
<evidence type="ECO:0000259" key="2">
    <source>
        <dbReference type="PROSITE" id="PS51186"/>
    </source>
</evidence>
<dbReference type="EMBL" id="QXGK01000003">
    <property type="protein sequence ID" value="RSX58103.1"/>
    <property type="molecule type" value="Genomic_DNA"/>
</dbReference>
<comment type="caution">
    <text evidence="3">The sequence shown here is derived from an EMBL/GenBank/DDBJ whole genome shotgun (WGS) entry which is preliminary data.</text>
</comment>
<dbReference type="Proteomes" id="UP000287470">
    <property type="component" value="Unassembled WGS sequence"/>
</dbReference>
<keyword evidence="4" id="KW-1185">Reference proteome</keyword>
<dbReference type="CDD" id="cd04301">
    <property type="entry name" value="NAT_SF"/>
    <property type="match status" value="1"/>
</dbReference>
<protein>
    <submittedName>
        <fullName evidence="3">GNAT family acetyltransferase</fullName>
    </submittedName>
</protein>
<dbReference type="InterPro" id="IPR016181">
    <property type="entry name" value="Acyl_CoA_acyltransferase"/>
</dbReference>
<dbReference type="OrthoDB" id="6711752at2"/>